<feature type="transmembrane region" description="Helical" evidence="6">
    <location>
        <begin position="267"/>
        <end position="286"/>
    </location>
</feature>
<dbReference type="Pfam" id="PF00482">
    <property type="entry name" value="T2SSF"/>
    <property type="match status" value="1"/>
</dbReference>
<reference evidence="8 9" key="2">
    <citation type="submission" date="2020-03" db="EMBL/GenBank/DDBJ databases">
        <authorList>
            <person name="Ichikawa N."/>
            <person name="Kimura A."/>
            <person name="Kitahashi Y."/>
            <person name="Uohara A."/>
        </authorList>
    </citation>
    <scope>NUCLEOTIDE SEQUENCE [LARGE SCALE GENOMIC DNA]</scope>
    <source>
        <strain evidence="8 9">NBRC 108638</strain>
    </source>
</reference>
<comment type="subcellular location">
    <subcellularLocation>
        <location evidence="1">Cell membrane</location>
        <topology evidence="1">Multi-pass membrane protein</topology>
    </subcellularLocation>
</comment>
<evidence type="ECO:0000313" key="8">
    <source>
        <dbReference type="EMBL" id="GFJ93298.1"/>
    </source>
</evidence>
<name>A0A6V8LEB2_9ACTN</name>
<reference evidence="8 9" key="1">
    <citation type="submission" date="2020-03" db="EMBL/GenBank/DDBJ databases">
        <title>Whole genome shotgun sequence of Phytohabitans rumicis NBRC 108638.</title>
        <authorList>
            <person name="Komaki H."/>
            <person name="Tamura T."/>
        </authorList>
    </citation>
    <scope>NUCLEOTIDE SEQUENCE [LARGE SCALE GENOMIC DNA]</scope>
    <source>
        <strain evidence="8 9">NBRC 108638</strain>
    </source>
</reference>
<sequence length="288" mass="30152">MNALIVIGAGLGAAVAALVAALAPARTTLAQTLAALHGPPLQPSTGRQRFRRSLTAPLTRAGLPRPQTLRDLAVLDRDPHAFLAGQLGLAGLGLLAPTATVAVVNLMGAGIGWSVPIWLGLVVAAGGYLLSEVSVHEEAEQRRRLIRHTLAALLDIVPPALAAGAGIEQALTDTSEIASGWAARRIRRTLATARLTRQPIWQALGQLGQDTGVIELEQLAGTLQLASDEGTRIREALTARGQALSQRLAAELEAQAEAATERMSIPLMALTSVFLLFLVYPAMAALQP</sequence>
<keyword evidence="9" id="KW-1185">Reference proteome</keyword>
<evidence type="ECO:0000256" key="3">
    <source>
        <dbReference type="ARBA" id="ARBA00022692"/>
    </source>
</evidence>
<evidence type="ECO:0000256" key="2">
    <source>
        <dbReference type="ARBA" id="ARBA00022475"/>
    </source>
</evidence>
<feature type="domain" description="Type II secretion system protein GspF" evidence="7">
    <location>
        <begin position="160"/>
        <end position="281"/>
    </location>
</feature>
<dbReference type="RefSeq" id="WP_173079957.1">
    <property type="nucleotide sequence ID" value="NZ_BAABJB010000055.1"/>
</dbReference>
<keyword evidence="5 6" id="KW-0472">Membrane</keyword>
<dbReference type="InterPro" id="IPR018076">
    <property type="entry name" value="T2SS_GspF_dom"/>
</dbReference>
<keyword evidence="4 6" id="KW-1133">Transmembrane helix</keyword>
<dbReference type="GO" id="GO:0005886">
    <property type="term" value="C:plasma membrane"/>
    <property type="evidence" value="ECO:0007669"/>
    <property type="project" value="UniProtKB-SubCell"/>
</dbReference>
<dbReference type="EMBL" id="BLPG01000001">
    <property type="protein sequence ID" value="GFJ93298.1"/>
    <property type="molecule type" value="Genomic_DNA"/>
</dbReference>
<dbReference type="PANTHER" id="PTHR35007">
    <property type="entry name" value="INTEGRAL MEMBRANE PROTEIN-RELATED"/>
    <property type="match status" value="1"/>
</dbReference>
<feature type="transmembrane region" description="Helical" evidence="6">
    <location>
        <begin position="115"/>
        <end position="135"/>
    </location>
</feature>
<evidence type="ECO:0000259" key="7">
    <source>
        <dbReference type="Pfam" id="PF00482"/>
    </source>
</evidence>
<dbReference type="AlphaFoldDB" id="A0A6V8LEB2"/>
<evidence type="ECO:0000256" key="6">
    <source>
        <dbReference type="SAM" id="Phobius"/>
    </source>
</evidence>
<evidence type="ECO:0000256" key="1">
    <source>
        <dbReference type="ARBA" id="ARBA00004651"/>
    </source>
</evidence>
<dbReference type="PANTHER" id="PTHR35007:SF1">
    <property type="entry name" value="PILUS ASSEMBLY PROTEIN"/>
    <property type="match status" value="1"/>
</dbReference>
<protein>
    <recommendedName>
        <fullName evidence="7">Type II secretion system protein GspF domain-containing protein</fullName>
    </recommendedName>
</protein>
<evidence type="ECO:0000313" key="9">
    <source>
        <dbReference type="Proteomes" id="UP000482960"/>
    </source>
</evidence>
<proteinExistence type="predicted"/>
<comment type="caution">
    <text evidence="8">The sequence shown here is derived from an EMBL/GenBank/DDBJ whole genome shotgun (WGS) entry which is preliminary data.</text>
</comment>
<organism evidence="8 9">
    <name type="scientific">Phytohabitans rumicis</name>
    <dbReference type="NCBI Taxonomy" id="1076125"/>
    <lineage>
        <taxon>Bacteria</taxon>
        <taxon>Bacillati</taxon>
        <taxon>Actinomycetota</taxon>
        <taxon>Actinomycetes</taxon>
        <taxon>Micromonosporales</taxon>
        <taxon>Micromonosporaceae</taxon>
    </lineage>
</organism>
<keyword evidence="2" id="KW-1003">Cell membrane</keyword>
<evidence type="ECO:0000256" key="4">
    <source>
        <dbReference type="ARBA" id="ARBA00022989"/>
    </source>
</evidence>
<gene>
    <name evidence="8" type="ORF">Prum_069400</name>
</gene>
<evidence type="ECO:0000256" key="5">
    <source>
        <dbReference type="ARBA" id="ARBA00023136"/>
    </source>
</evidence>
<keyword evidence="3 6" id="KW-0812">Transmembrane</keyword>
<dbReference type="Proteomes" id="UP000482960">
    <property type="component" value="Unassembled WGS sequence"/>
</dbReference>
<accession>A0A6V8LEB2</accession>